<dbReference type="InterPro" id="IPR057697">
    <property type="entry name" value="DUF7937"/>
</dbReference>
<comment type="caution">
    <text evidence="4">The sequence shown here is derived from an EMBL/GenBank/DDBJ whole genome shotgun (WGS) entry which is preliminary data.</text>
</comment>
<feature type="transmembrane region" description="Helical" evidence="2">
    <location>
        <begin position="171"/>
        <end position="193"/>
    </location>
</feature>
<evidence type="ECO:0000256" key="2">
    <source>
        <dbReference type="SAM" id="Phobius"/>
    </source>
</evidence>
<organism evidence="4 5">
    <name type="scientific">Gordonia rubripertincta</name>
    <name type="common">Rhodococcus corallinus</name>
    <dbReference type="NCBI Taxonomy" id="36822"/>
    <lineage>
        <taxon>Bacteria</taxon>
        <taxon>Bacillati</taxon>
        <taxon>Actinomycetota</taxon>
        <taxon>Actinomycetes</taxon>
        <taxon>Mycobacteriales</taxon>
        <taxon>Gordoniaceae</taxon>
        <taxon>Gordonia</taxon>
    </lineage>
</organism>
<feature type="transmembrane region" description="Helical" evidence="2">
    <location>
        <begin position="241"/>
        <end position="261"/>
    </location>
</feature>
<reference evidence="4" key="1">
    <citation type="submission" date="2022-12" db="EMBL/GenBank/DDBJ databases">
        <authorList>
            <person name="Krivoruchko A.V."/>
            <person name="Elkin A."/>
        </authorList>
    </citation>
    <scope>NUCLEOTIDE SEQUENCE</scope>
    <source>
        <strain evidence="4">IEGM 1388</strain>
    </source>
</reference>
<feature type="transmembrane region" description="Helical" evidence="2">
    <location>
        <begin position="366"/>
        <end position="388"/>
    </location>
</feature>
<dbReference type="Proteomes" id="UP001067235">
    <property type="component" value="Unassembled WGS sequence"/>
</dbReference>
<feature type="transmembrane region" description="Helical" evidence="2">
    <location>
        <begin position="130"/>
        <end position="150"/>
    </location>
</feature>
<evidence type="ECO:0000259" key="3">
    <source>
        <dbReference type="Pfam" id="PF25592"/>
    </source>
</evidence>
<keyword evidence="2" id="KW-0812">Transmembrane</keyword>
<evidence type="ECO:0000313" key="4">
    <source>
        <dbReference type="EMBL" id="MCZ4552939.1"/>
    </source>
</evidence>
<sequence length="451" mass="46759">MTYDVNSRGGAGAAKSGEERTVQVLIPGAIPTRADRVRDVLAAVGLLVSLVLEWNADGIAALRVDVAVVTALSVLSLMLPVASRRGVFGPRWTPARLRLTKLIFGVPYLTVVAVYIGWDVCSRWAEWDYGSTGLGPAVWIGFAGAVLAAQPRDSDLFDVVDLRRTRAQARTVLIVIGGLFAVSALSAAATALYRFVDGIEAIAGIRVGVLDPLIAALVVLCWLAIVGQFVAAAAAGRVGGALCLSLLGWAAATWALVVSIPGTPLDSVDTVQLGYLGIGLLGGLGAAAASPALATPPAMTQRDYYLPPLRLVLVVSTLWVAVSVVRLTLYSASVATLAALVFFTAAVAGATYVRESLSGSPVEQRGALLAVAATLFAVGLAVLVTMGVRINWHYPAPMALWLTGFIVPALIVWRELLAPGLRSRPGSGSPPDGFIGWPAPGPVAQSGGTGR</sequence>
<feature type="transmembrane region" description="Helical" evidence="2">
    <location>
        <begin position="213"/>
        <end position="234"/>
    </location>
</feature>
<gene>
    <name evidence="4" type="ORF">O4213_23315</name>
</gene>
<feature type="domain" description="DUF7937" evidence="3">
    <location>
        <begin position="35"/>
        <end position="419"/>
    </location>
</feature>
<dbReference type="Pfam" id="PF25592">
    <property type="entry name" value="DUF7937"/>
    <property type="match status" value="1"/>
</dbReference>
<keyword evidence="2" id="KW-0472">Membrane</keyword>
<evidence type="ECO:0000256" key="1">
    <source>
        <dbReference type="SAM" id="MobiDB-lite"/>
    </source>
</evidence>
<feature type="transmembrane region" description="Helical" evidence="2">
    <location>
        <begin position="273"/>
        <end position="293"/>
    </location>
</feature>
<dbReference type="EMBL" id="JAPWIE010000007">
    <property type="protein sequence ID" value="MCZ4552939.1"/>
    <property type="molecule type" value="Genomic_DNA"/>
</dbReference>
<feature type="transmembrane region" description="Helical" evidence="2">
    <location>
        <begin position="394"/>
        <end position="413"/>
    </location>
</feature>
<proteinExistence type="predicted"/>
<protein>
    <recommendedName>
        <fullName evidence="3">DUF7937 domain-containing protein</fullName>
    </recommendedName>
</protein>
<accession>A0ABT4N1J5</accession>
<keyword evidence="2" id="KW-1133">Transmembrane helix</keyword>
<evidence type="ECO:0000313" key="5">
    <source>
        <dbReference type="Proteomes" id="UP001067235"/>
    </source>
</evidence>
<feature type="transmembrane region" description="Helical" evidence="2">
    <location>
        <begin position="102"/>
        <end position="118"/>
    </location>
</feature>
<keyword evidence="5" id="KW-1185">Reference proteome</keyword>
<feature type="transmembrane region" description="Helical" evidence="2">
    <location>
        <begin position="305"/>
        <end position="324"/>
    </location>
</feature>
<name>A0ABT4N1J5_GORRU</name>
<feature type="transmembrane region" description="Helical" evidence="2">
    <location>
        <begin position="62"/>
        <end position="82"/>
    </location>
</feature>
<feature type="transmembrane region" description="Helical" evidence="2">
    <location>
        <begin position="330"/>
        <end position="354"/>
    </location>
</feature>
<dbReference type="RefSeq" id="WP_301573540.1">
    <property type="nucleotide sequence ID" value="NZ_JAPWIE010000007.1"/>
</dbReference>
<feature type="region of interest" description="Disordered" evidence="1">
    <location>
        <begin position="428"/>
        <end position="451"/>
    </location>
</feature>